<dbReference type="Pfam" id="PF10288">
    <property type="entry name" value="CTU2"/>
    <property type="match status" value="1"/>
</dbReference>
<comment type="pathway">
    <text evidence="3">tRNA modification; 5-methoxycarbonylmethyl-2-thiouridine-tRNA biosynthesis.</text>
</comment>
<dbReference type="HAMAP" id="MF_03054">
    <property type="entry name" value="CTU2"/>
    <property type="match status" value="1"/>
</dbReference>
<dbReference type="GO" id="GO:0005829">
    <property type="term" value="C:cytosol"/>
    <property type="evidence" value="ECO:0000318"/>
    <property type="project" value="GO_Central"/>
</dbReference>
<gene>
    <name evidence="6" type="primary">LOC110779167</name>
</gene>
<dbReference type="RefSeq" id="XP_021839396.1">
    <property type="nucleotide sequence ID" value="XM_021983704.2"/>
</dbReference>
<proteinExistence type="inferred from homology"/>
<dbReference type="KEGG" id="soe:110779167"/>
<evidence type="ECO:0000256" key="1">
    <source>
        <dbReference type="ARBA" id="ARBA00022490"/>
    </source>
</evidence>
<dbReference type="GO" id="GO:0000049">
    <property type="term" value="F:tRNA binding"/>
    <property type="evidence" value="ECO:0007669"/>
    <property type="project" value="InterPro"/>
</dbReference>
<dbReference type="PANTHER" id="PTHR20882:SF14">
    <property type="entry name" value="CYTOPLASMIC TRNA 2-THIOLATION PROTEIN 2"/>
    <property type="match status" value="1"/>
</dbReference>
<organism evidence="5 6">
    <name type="scientific">Spinacia oleracea</name>
    <name type="common">Spinach</name>
    <dbReference type="NCBI Taxonomy" id="3562"/>
    <lineage>
        <taxon>Eukaryota</taxon>
        <taxon>Viridiplantae</taxon>
        <taxon>Streptophyta</taxon>
        <taxon>Embryophyta</taxon>
        <taxon>Tracheophyta</taxon>
        <taxon>Spermatophyta</taxon>
        <taxon>Magnoliopsida</taxon>
        <taxon>eudicotyledons</taxon>
        <taxon>Gunneridae</taxon>
        <taxon>Pentapetalae</taxon>
        <taxon>Caryophyllales</taxon>
        <taxon>Chenopodiaceae</taxon>
        <taxon>Chenopodioideae</taxon>
        <taxon>Anserineae</taxon>
        <taxon>Spinacia</taxon>
    </lineage>
</organism>
<keyword evidence="1 3" id="KW-0963">Cytoplasm</keyword>
<keyword evidence="2 3" id="KW-0819">tRNA processing</keyword>
<sequence>MSCGKASCQSGGCSNYDDEQPLSPTRPPVTITPNGSVNISGDRRQLPSNPNICIKCKLNDAIGGRFGGGDDGRFCKDCFRGSLFGKFRFSVTSTGMISPSEKVLVAFSAGPCSRVALQFVHEMQDKAHKNFEASRDKSLPVFGVGVVFVDESAARCVPSAESDEAIQHIKNVLSDLAAPEKLLHIAPLESIYALNPADGREKLRRLLDAIGDNTGKEDFLMHLRMLCLQKVAVENGYTQLVLGTCTSTIARHVLTATVKGQGYSLPADIQYVDARWPVPVLLPLRDCLAREVSLLCELDGLKTLAMVNGPQSGINALVSSFVSLLQEENPSRECTIVRTAGKLTPFSFNRLPDVDDPKARLASQRRQKRFNIKSDEHTPPESFCSLCNSPLHASDSSSLGSFSDEQQSAESFGAACCSSCRFQILPDDSLSMDQFYGLLPQPIMSRAAICNSFINQRLLREKIQDFLLSDSEDGG</sequence>
<dbReference type="GO" id="GO:0002143">
    <property type="term" value="P:tRNA wobble position uridine thiolation"/>
    <property type="evidence" value="ECO:0000318"/>
    <property type="project" value="GO_Central"/>
</dbReference>
<dbReference type="InterPro" id="IPR019407">
    <property type="entry name" value="CTU2"/>
</dbReference>
<feature type="region of interest" description="Disordered" evidence="4">
    <location>
        <begin position="1"/>
        <end position="43"/>
    </location>
</feature>
<keyword evidence="5" id="KW-1185">Reference proteome</keyword>
<accession>A0A9R0JLR6</accession>
<dbReference type="GeneID" id="110779167"/>
<dbReference type="Gene3D" id="3.40.50.620">
    <property type="entry name" value="HUPs"/>
    <property type="match status" value="1"/>
</dbReference>
<dbReference type="OrthoDB" id="25129at2759"/>
<reference evidence="6" key="2">
    <citation type="submission" date="2025-08" db="UniProtKB">
        <authorList>
            <consortium name="RefSeq"/>
        </authorList>
    </citation>
    <scope>IDENTIFICATION</scope>
    <source>
        <tissue evidence="6">Leaf</tissue>
    </source>
</reference>
<reference evidence="5" key="1">
    <citation type="journal article" date="2021" name="Nat. Commun.">
        <title>Genomic analyses provide insights into spinach domestication and the genetic basis of agronomic traits.</title>
        <authorList>
            <person name="Cai X."/>
            <person name="Sun X."/>
            <person name="Xu C."/>
            <person name="Sun H."/>
            <person name="Wang X."/>
            <person name="Ge C."/>
            <person name="Zhang Z."/>
            <person name="Wang Q."/>
            <person name="Fei Z."/>
            <person name="Jiao C."/>
            <person name="Wang Q."/>
        </authorList>
    </citation>
    <scope>NUCLEOTIDE SEQUENCE [LARGE SCALE GENOMIC DNA]</scope>
    <source>
        <strain evidence="5">cv. Varoflay</strain>
    </source>
</reference>
<evidence type="ECO:0000313" key="5">
    <source>
        <dbReference type="Proteomes" id="UP000813463"/>
    </source>
</evidence>
<dbReference type="GO" id="GO:0016779">
    <property type="term" value="F:nucleotidyltransferase activity"/>
    <property type="evidence" value="ECO:0007669"/>
    <property type="project" value="UniProtKB-UniRule"/>
</dbReference>
<dbReference type="AlphaFoldDB" id="A0A9R0JLR6"/>
<comment type="subcellular location">
    <subcellularLocation>
        <location evidence="3">Cytoplasm</location>
    </subcellularLocation>
</comment>
<evidence type="ECO:0000256" key="4">
    <source>
        <dbReference type="SAM" id="MobiDB-lite"/>
    </source>
</evidence>
<evidence type="ECO:0000313" key="6">
    <source>
        <dbReference type="RefSeq" id="XP_021839396.1"/>
    </source>
</evidence>
<dbReference type="Proteomes" id="UP000813463">
    <property type="component" value="Chromosome 3"/>
</dbReference>
<evidence type="ECO:0000256" key="2">
    <source>
        <dbReference type="ARBA" id="ARBA00022694"/>
    </source>
</evidence>
<comment type="similarity">
    <text evidence="3">Belongs to the CTU2/NCS2 family.</text>
</comment>
<dbReference type="InterPro" id="IPR014729">
    <property type="entry name" value="Rossmann-like_a/b/a_fold"/>
</dbReference>
<comment type="function">
    <text evidence="3">Plays a central role in 2-thiolation of mcm(5)S(2)U at tRNA wobble positions of tRNA(Lys), tRNA(Glu) and tRNA(Gln). May act by forming a heterodimer with NCS6/CTU1 that ligates sulfur from thiocarboxylated URM1 onto the uridine of tRNAs at wobble position.</text>
</comment>
<evidence type="ECO:0000256" key="3">
    <source>
        <dbReference type="HAMAP-Rule" id="MF_03054"/>
    </source>
</evidence>
<dbReference type="GO" id="GO:0032447">
    <property type="term" value="P:protein urmylation"/>
    <property type="evidence" value="ECO:0007669"/>
    <property type="project" value="UniProtKB-UniRule"/>
</dbReference>
<name>A0A9R0JLR6_SPIOL</name>
<protein>
    <recommendedName>
        <fullName evidence="3">Cytoplasmic tRNA 2-thiolation protein 2</fullName>
    </recommendedName>
</protein>
<dbReference type="SUPFAM" id="SSF52402">
    <property type="entry name" value="Adenine nucleotide alpha hydrolases-like"/>
    <property type="match status" value="1"/>
</dbReference>
<dbReference type="PANTHER" id="PTHR20882">
    <property type="entry name" value="CYTOPLASMIC TRNA 2-THIOLATION PROTEIN 2"/>
    <property type="match status" value="1"/>
</dbReference>
<dbReference type="GO" id="GO:0016783">
    <property type="term" value="F:sulfurtransferase activity"/>
    <property type="evidence" value="ECO:0000318"/>
    <property type="project" value="GO_Central"/>
</dbReference>